<dbReference type="SMART" id="SM00220">
    <property type="entry name" value="S_TKc"/>
    <property type="match status" value="1"/>
</dbReference>
<keyword evidence="3" id="KW-0808">Transferase</keyword>
<dbReference type="Pfam" id="PF00069">
    <property type="entry name" value="Pkinase"/>
    <property type="match status" value="1"/>
</dbReference>
<dbReference type="PROSITE" id="PS50011">
    <property type="entry name" value="PROTEIN_KINASE_DOM"/>
    <property type="match status" value="1"/>
</dbReference>
<evidence type="ECO:0000256" key="1">
    <source>
        <dbReference type="ARBA" id="ARBA00012513"/>
    </source>
</evidence>
<dbReference type="GO" id="GO:0004674">
    <property type="term" value="F:protein serine/threonine kinase activity"/>
    <property type="evidence" value="ECO:0007669"/>
    <property type="project" value="UniProtKB-KW"/>
</dbReference>
<feature type="domain" description="Protein kinase" evidence="8">
    <location>
        <begin position="7"/>
        <end position="229"/>
    </location>
</feature>
<keyword evidence="4 7" id="KW-0547">Nucleotide-binding</keyword>
<name>A0A919VW40_9ACTN</name>
<accession>A0A919VW40</accession>
<evidence type="ECO:0000313" key="9">
    <source>
        <dbReference type="EMBL" id="GIM77952.1"/>
    </source>
</evidence>
<dbReference type="InterPro" id="IPR017441">
    <property type="entry name" value="Protein_kinase_ATP_BS"/>
</dbReference>
<feature type="binding site" evidence="7">
    <location>
        <position position="36"/>
    </location>
    <ligand>
        <name>ATP</name>
        <dbReference type="ChEBI" id="CHEBI:30616"/>
    </ligand>
</feature>
<evidence type="ECO:0000259" key="8">
    <source>
        <dbReference type="PROSITE" id="PS50011"/>
    </source>
</evidence>
<evidence type="ECO:0000313" key="10">
    <source>
        <dbReference type="Proteomes" id="UP000680865"/>
    </source>
</evidence>
<evidence type="ECO:0000256" key="5">
    <source>
        <dbReference type="ARBA" id="ARBA00022777"/>
    </source>
</evidence>
<dbReference type="EMBL" id="BOQP01000033">
    <property type="protein sequence ID" value="GIM77952.1"/>
    <property type="molecule type" value="Genomic_DNA"/>
</dbReference>
<gene>
    <name evidence="9" type="ORF">Aco04nite_57960</name>
</gene>
<evidence type="ECO:0000256" key="7">
    <source>
        <dbReference type="PROSITE-ProRule" id="PRU10141"/>
    </source>
</evidence>
<dbReference type="EC" id="2.7.11.1" evidence="1"/>
<protein>
    <recommendedName>
        <fullName evidence="1">non-specific serine/threonine protein kinase</fullName>
        <ecNumber evidence="1">2.7.11.1</ecNumber>
    </recommendedName>
</protein>
<organism evidence="9 10">
    <name type="scientific">Winogradskya consettensis</name>
    <dbReference type="NCBI Taxonomy" id="113560"/>
    <lineage>
        <taxon>Bacteria</taxon>
        <taxon>Bacillati</taxon>
        <taxon>Actinomycetota</taxon>
        <taxon>Actinomycetes</taxon>
        <taxon>Micromonosporales</taxon>
        <taxon>Micromonosporaceae</taxon>
        <taxon>Winogradskya</taxon>
    </lineage>
</organism>
<dbReference type="Gene3D" id="1.10.510.10">
    <property type="entry name" value="Transferase(Phosphotransferase) domain 1"/>
    <property type="match status" value="1"/>
</dbReference>
<dbReference type="PANTHER" id="PTHR43289">
    <property type="entry name" value="MITOGEN-ACTIVATED PROTEIN KINASE KINASE KINASE 20-RELATED"/>
    <property type="match status" value="1"/>
</dbReference>
<evidence type="ECO:0000256" key="2">
    <source>
        <dbReference type="ARBA" id="ARBA00022527"/>
    </source>
</evidence>
<dbReference type="GO" id="GO:0005524">
    <property type="term" value="F:ATP binding"/>
    <property type="evidence" value="ECO:0007669"/>
    <property type="project" value="UniProtKB-UniRule"/>
</dbReference>
<dbReference type="AlphaFoldDB" id="A0A919VW40"/>
<reference evidence="9" key="1">
    <citation type="submission" date="2021-03" db="EMBL/GenBank/DDBJ databases">
        <title>Whole genome shotgun sequence of Actinoplanes consettensis NBRC 14913.</title>
        <authorList>
            <person name="Komaki H."/>
            <person name="Tamura T."/>
        </authorList>
    </citation>
    <scope>NUCLEOTIDE SEQUENCE</scope>
    <source>
        <strain evidence="9">NBRC 14913</strain>
    </source>
</reference>
<keyword evidence="10" id="KW-1185">Reference proteome</keyword>
<dbReference type="Proteomes" id="UP000680865">
    <property type="component" value="Unassembled WGS sequence"/>
</dbReference>
<evidence type="ECO:0000256" key="4">
    <source>
        <dbReference type="ARBA" id="ARBA00022741"/>
    </source>
</evidence>
<dbReference type="CDD" id="cd14014">
    <property type="entry name" value="STKc_PknB_like"/>
    <property type="match status" value="1"/>
</dbReference>
<dbReference type="InterPro" id="IPR000719">
    <property type="entry name" value="Prot_kinase_dom"/>
</dbReference>
<keyword evidence="5" id="KW-0418">Kinase</keyword>
<dbReference type="Gene3D" id="3.30.200.20">
    <property type="entry name" value="Phosphorylase Kinase, domain 1"/>
    <property type="match status" value="1"/>
</dbReference>
<dbReference type="PANTHER" id="PTHR43289:SF6">
    <property type="entry name" value="SERINE_THREONINE-PROTEIN KINASE NEKL-3"/>
    <property type="match status" value="1"/>
</dbReference>
<dbReference type="PROSITE" id="PS00107">
    <property type="entry name" value="PROTEIN_KINASE_ATP"/>
    <property type="match status" value="1"/>
</dbReference>
<keyword evidence="6 7" id="KW-0067">ATP-binding</keyword>
<evidence type="ECO:0000256" key="6">
    <source>
        <dbReference type="ARBA" id="ARBA00022840"/>
    </source>
</evidence>
<sequence length="229" mass="24361">MLVAGRYRLGALLGTGRSGQVRIGRDEHVVREVAVKEVPRILAPYPGASAREAGALTRIRHQGVVELVDFVPDPVTGRDWLVLELVAGRTLGADPPLTEREALDVGGQVLAALRAVHELGLVHGDVKPANVLRGPDGRVVLVDFGLTSAPRRTGSPGVVAGSYPYLAPEIIRDGVYSPESDLYALGMTLYAAVTGSHHYDGPPPVLRPIIEGLLRPCPQQRREAGAMLG</sequence>
<evidence type="ECO:0000256" key="3">
    <source>
        <dbReference type="ARBA" id="ARBA00022679"/>
    </source>
</evidence>
<dbReference type="InterPro" id="IPR011009">
    <property type="entry name" value="Kinase-like_dom_sf"/>
</dbReference>
<keyword evidence="2" id="KW-0723">Serine/threonine-protein kinase</keyword>
<dbReference type="SUPFAM" id="SSF56112">
    <property type="entry name" value="Protein kinase-like (PK-like)"/>
    <property type="match status" value="1"/>
</dbReference>
<comment type="caution">
    <text evidence="9">The sequence shown here is derived from an EMBL/GenBank/DDBJ whole genome shotgun (WGS) entry which is preliminary data.</text>
</comment>
<proteinExistence type="predicted"/>